<feature type="transmembrane region" description="Helical" evidence="6">
    <location>
        <begin position="217"/>
        <end position="238"/>
    </location>
</feature>
<evidence type="ECO:0000313" key="9">
    <source>
        <dbReference type="Proteomes" id="UP001375240"/>
    </source>
</evidence>
<dbReference type="GO" id="GO:0016020">
    <property type="term" value="C:membrane"/>
    <property type="evidence" value="ECO:0007669"/>
    <property type="project" value="UniProtKB-SubCell"/>
</dbReference>
<feature type="compositionally biased region" description="Polar residues" evidence="5">
    <location>
        <begin position="21"/>
        <end position="37"/>
    </location>
</feature>
<dbReference type="AlphaFoldDB" id="A0AAV9U3K3"/>
<dbReference type="InterPro" id="IPR036259">
    <property type="entry name" value="MFS_trans_sf"/>
</dbReference>
<feature type="compositionally biased region" description="Basic and acidic residues" evidence="5">
    <location>
        <begin position="73"/>
        <end position="83"/>
    </location>
</feature>
<feature type="transmembrane region" description="Helical" evidence="6">
    <location>
        <begin position="259"/>
        <end position="281"/>
    </location>
</feature>
<keyword evidence="2 6" id="KW-0812">Transmembrane</keyword>
<proteinExistence type="predicted"/>
<reference evidence="8 9" key="1">
    <citation type="submission" date="2019-10" db="EMBL/GenBank/DDBJ databases">
        <authorList>
            <person name="Palmer J.M."/>
        </authorList>
    </citation>
    <scope>NUCLEOTIDE SEQUENCE [LARGE SCALE GENOMIC DNA]</scope>
    <source>
        <strain evidence="8 9">TWF696</strain>
    </source>
</reference>
<evidence type="ECO:0000259" key="7">
    <source>
        <dbReference type="PROSITE" id="PS50850"/>
    </source>
</evidence>
<dbReference type="InterPro" id="IPR005828">
    <property type="entry name" value="MFS_sugar_transport-like"/>
</dbReference>
<feature type="transmembrane region" description="Helical" evidence="6">
    <location>
        <begin position="190"/>
        <end position="211"/>
    </location>
</feature>
<feature type="transmembrane region" description="Helical" evidence="6">
    <location>
        <begin position="517"/>
        <end position="545"/>
    </location>
</feature>
<keyword evidence="4 6" id="KW-0472">Membrane</keyword>
<dbReference type="PANTHER" id="PTHR24064">
    <property type="entry name" value="SOLUTE CARRIER FAMILY 22 MEMBER"/>
    <property type="match status" value="1"/>
</dbReference>
<feature type="transmembrane region" description="Helical" evidence="6">
    <location>
        <begin position="557"/>
        <end position="577"/>
    </location>
</feature>
<evidence type="ECO:0000256" key="4">
    <source>
        <dbReference type="ARBA" id="ARBA00023136"/>
    </source>
</evidence>
<keyword evidence="9" id="KW-1185">Reference proteome</keyword>
<feature type="region of interest" description="Disordered" evidence="5">
    <location>
        <begin position="1"/>
        <end position="105"/>
    </location>
</feature>
<comment type="subcellular location">
    <subcellularLocation>
        <location evidence="1">Membrane</location>
        <topology evidence="1">Multi-pass membrane protein</topology>
    </subcellularLocation>
</comment>
<evidence type="ECO:0000256" key="1">
    <source>
        <dbReference type="ARBA" id="ARBA00004141"/>
    </source>
</evidence>
<dbReference type="InterPro" id="IPR020846">
    <property type="entry name" value="MFS_dom"/>
</dbReference>
<evidence type="ECO:0000256" key="3">
    <source>
        <dbReference type="ARBA" id="ARBA00022989"/>
    </source>
</evidence>
<feature type="transmembrane region" description="Helical" evidence="6">
    <location>
        <begin position="456"/>
        <end position="478"/>
    </location>
</feature>
<dbReference type="GO" id="GO:0022857">
    <property type="term" value="F:transmembrane transporter activity"/>
    <property type="evidence" value="ECO:0007669"/>
    <property type="project" value="InterPro"/>
</dbReference>
<evidence type="ECO:0000313" key="8">
    <source>
        <dbReference type="EMBL" id="KAK6335370.1"/>
    </source>
</evidence>
<evidence type="ECO:0000256" key="6">
    <source>
        <dbReference type="SAM" id="Phobius"/>
    </source>
</evidence>
<feature type="domain" description="Major facilitator superfamily (MFS) profile" evidence="7">
    <location>
        <begin position="116"/>
        <end position="581"/>
    </location>
</feature>
<dbReference type="PROSITE" id="PS50850">
    <property type="entry name" value="MFS"/>
    <property type="match status" value="1"/>
</dbReference>
<dbReference type="EMBL" id="JAVHNQ010000012">
    <property type="protein sequence ID" value="KAK6335370.1"/>
    <property type="molecule type" value="Genomic_DNA"/>
</dbReference>
<dbReference type="SUPFAM" id="SSF103473">
    <property type="entry name" value="MFS general substrate transporter"/>
    <property type="match status" value="1"/>
</dbReference>
<feature type="transmembrane region" description="Helical" evidence="6">
    <location>
        <begin position="426"/>
        <end position="444"/>
    </location>
</feature>
<evidence type="ECO:0000256" key="5">
    <source>
        <dbReference type="SAM" id="MobiDB-lite"/>
    </source>
</evidence>
<accession>A0AAV9U3K3</accession>
<gene>
    <name evidence="8" type="primary">PHO84_1</name>
    <name evidence="8" type="ORF">TWF696_002149</name>
</gene>
<sequence>MSPLRAKPTTGVLTPVREESGSSTQPSIHGTPYTASIFSGLARSELPPPRIGSDHGRGRSGRPSLPSRGVNQPDRENGPDDSRPTVGDTSTVMASPTIPDEKKREKKKYEKYRRYTYMAATMSNTVEAYAIILPAILELFFIFTLNPAGHTGVYNIPRTEHILFNLSVFLGIPIGSIAATQLSRRCNDKIAACVFTALIFVGILAATLAGTGLSVPILPVLICFRVLTGIGIGGCRAVNALASVRLTTAKWRGLRMSYISAHSTLGYLGPVLAGMSALWLWGRNGPHVLANDCRLNCKVQLDKSWRLVSGAVLVSIVFAIFGRIKSSRSAPHPQNTSRVILKFLPSFEQFTKTYHQHTRYLYPFVHLCMINFSSSITFYAMLFNLRTILEYTRFPAAVLAKSNKSASRMNDIFAERPVTEYIRRMLVGYAIMIGLGIGIGYIVLGSLVDVWGRKRMLLLSYSLLAILFIVLAGCWERLNMEVSLLLVCLSFILQVTGPIGVAYVYATELFPRAYRNWCFLIVDVVGCLGAIAGISAGTIVIHLGATSSGATLNGIRYGWAMFAACTFVGLVSSFGLIETARKEIGVIEGENYGDWGKWGDRRRMRPEGAQDDDGEA</sequence>
<name>A0AAV9U3K3_9PEZI</name>
<dbReference type="Gene3D" id="1.20.1250.20">
    <property type="entry name" value="MFS general substrate transporter like domains"/>
    <property type="match status" value="1"/>
</dbReference>
<organism evidence="8 9">
    <name type="scientific">Orbilia brochopaga</name>
    <dbReference type="NCBI Taxonomy" id="3140254"/>
    <lineage>
        <taxon>Eukaryota</taxon>
        <taxon>Fungi</taxon>
        <taxon>Dikarya</taxon>
        <taxon>Ascomycota</taxon>
        <taxon>Pezizomycotina</taxon>
        <taxon>Orbiliomycetes</taxon>
        <taxon>Orbiliales</taxon>
        <taxon>Orbiliaceae</taxon>
        <taxon>Orbilia</taxon>
    </lineage>
</organism>
<protein>
    <submittedName>
        <fullName evidence="8">Inorganic phosphate transporter pho84</fullName>
    </submittedName>
</protein>
<dbReference type="Pfam" id="PF00083">
    <property type="entry name" value="Sugar_tr"/>
    <property type="match status" value="2"/>
</dbReference>
<feature type="transmembrane region" description="Helical" evidence="6">
    <location>
        <begin position="162"/>
        <end position="183"/>
    </location>
</feature>
<comment type="caution">
    <text evidence="8">The sequence shown here is derived from an EMBL/GenBank/DDBJ whole genome shotgun (WGS) entry which is preliminary data.</text>
</comment>
<dbReference type="Proteomes" id="UP001375240">
    <property type="component" value="Unassembled WGS sequence"/>
</dbReference>
<feature type="transmembrane region" description="Helical" evidence="6">
    <location>
        <begin position="360"/>
        <end position="382"/>
    </location>
</feature>
<feature type="transmembrane region" description="Helical" evidence="6">
    <location>
        <begin position="484"/>
        <end position="505"/>
    </location>
</feature>
<keyword evidence="3 6" id="KW-1133">Transmembrane helix</keyword>
<evidence type="ECO:0000256" key="2">
    <source>
        <dbReference type="ARBA" id="ARBA00022692"/>
    </source>
</evidence>
<feature type="transmembrane region" description="Helical" evidence="6">
    <location>
        <begin position="304"/>
        <end position="322"/>
    </location>
</feature>
<feature type="transmembrane region" description="Helical" evidence="6">
    <location>
        <begin position="115"/>
        <end position="142"/>
    </location>
</feature>